<dbReference type="Proteomes" id="UP001341840">
    <property type="component" value="Unassembled WGS sequence"/>
</dbReference>
<comment type="caution">
    <text evidence="3">The sequence shown here is derived from an EMBL/GenBank/DDBJ whole genome shotgun (WGS) entry which is preliminary data.</text>
</comment>
<name>A0ABU6U3X8_9FABA</name>
<evidence type="ECO:0000313" key="3">
    <source>
        <dbReference type="EMBL" id="MED6154928.1"/>
    </source>
</evidence>
<keyword evidence="2" id="KW-0812">Transmembrane</keyword>
<proteinExistence type="predicted"/>
<feature type="region of interest" description="Disordered" evidence="1">
    <location>
        <begin position="17"/>
        <end position="40"/>
    </location>
</feature>
<gene>
    <name evidence="3" type="ORF">PIB30_001070</name>
</gene>
<evidence type="ECO:0000256" key="1">
    <source>
        <dbReference type="SAM" id="MobiDB-lite"/>
    </source>
</evidence>
<organism evidence="3 4">
    <name type="scientific">Stylosanthes scabra</name>
    <dbReference type="NCBI Taxonomy" id="79078"/>
    <lineage>
        <taxon>Eukaryota</taxon>
        <taxon>Viridiplantae</taxon>
        <taxon>Streptophyta</taxon>
        <taxon>Embryophyta</taxon>
        <taxon>Tracheophyta</taxon>
        <taxon>Spermatophyta</taxon>
        <taxon>Magnoliopsida</taxon>
        <taxon>eudicotyledons</taxon>
        <taxon>Gunneridae</taxon>
        <taxon>Pentapetalae</taxon>
        <taxon>rosids</taxon>
        <taxon>fabids</taxon>
        <taxon>Fabales</taxon>
        <taxon>Fabaceae</taxon>
        <taxon>Papilionoideae</taxon>
        <taxon>50 kb inversion clade</taxon>
        <taxon>dalbergioids sensu lato</taxon>
        <taxon>Dalbergieae</taxon>
        <taxon>Pterocarpus clade</taxon>
        <taxon>Stylosanthes</taxon>
    </lineage>
</organism>
<accession>A0ABU6U3X8</accession>
<feature type="transmembrane region" description="Helical" evidence="2">
    <location>
        <begin position="63"/>
        <end position="80"/>
    </location>
</feature>
<keyword evidence="2" id="KW-1133">Transmembrane helix</keyword>
<keyword evidence="2" id="KW-0472">Membrane</keyword>
<sequence>MGYPLCCESRARKKTLDNDFGGASTTREIDQSEPELDPEKEKLRRKVVALRRRLKSNEWKMKVAVYVGVVGWLEFLYLLFVDAGKTRPHHVMPLRFG</sequence>
<evidence type="ECO:0000313" key="4">
    <source>
        <dbReference type="Proteomes" id="UP001341840"/>
    </source>
</evidence>
<reference evidence="3 4" key="1">
    <citation type="journal article" date="2023" name="Plants (Basel)">
        <title>Bridging the Gap: Combining Genomics and Transcriptomics Approaches to Understand Stylosanthes scabra, an Orphan Legume from the Brazilian Caatinga.</title>
        <authorList>
            <person name="Ferreira-Neto J.R.C."/>
            <person name="da Silva M.D."/>
            <person name="Binneck E."/>
            <person name="de Melo N.F."/>
            <person name="da Silva R.H."/>
            <person name="de Melo A.L.T.M."/>
            <person name="Pandolfi V."/>
            <person name="Bustamante F.O."/>
            <person name="Brasileiro-Vidal A.C."/>
            <person name="Benko-Iseppon A.M."/>
        </authorList>
    </citation>
    <scope>NUCLEOTIDE SEQUENCE [LARGE SCALE GENOMIC DNA]</scope>
    <source>
        <tissue evidence="3">Leaves</tissue>
    </source>
</reference>
<keyword evidence="4" id="KW-1185">Reference proteome</keyword>
<dbReference type="EMBL" id="JASCZI010120831">
    <property type="protein sequence ID" value="MED6154928.1"/>
    <property type="molecule type" value="Genomic_DNA"/>
</dbReference>
<evidence type="ECO:0000256" key="2">
    <source>
        <dbReference type="SAM" id="Phobius"/>
    </source>
</evidence>
<evidence type="ECO:0008006" key="5">
    <source>
        <dbReference type="Google" id="ProtNLM"/>
    </source>
</evidence>
<protein>
    <recommendedName>
        <fullName evidence="5">Transmembrane protein</fullName>
    </recommendedName>
</protein>